<evidence type="ECO:0000256" key="1">
    <source>
        <dbReference type="SAM" id="MobiDB-lite"/>
    </source>
</evidence>
<proteinExistence type="predicted"/>
<organism evidence="3 4">
    <name type="scientific">Eiseniibacteriota bacterium</name>
    <dbReference type="NCBI Taxonomy" id="2212470"/>
    <lineage>
        <taxon>Bacteria</taxon>
        <taxon>Candidatus Eiseniibacteriota</taxon>
    </lineage>
</organism>
<feature type="domain" description="GWxTD" evidence="2">
    <location>
        <begin position="331"/>
        <end position="427"/>
    </location>
</feature>
<dbReference type="Pfam" id="PF20094">
    <property type="entry name" value="GWxTD_dom"/>
    <property type="match status" value="1"/>
</dbReference>
<dbReference type="AlphaFoldDB" id="A0A538TZQ8"/>
<evidence type="ECO:0000259" key="2">
    <source>
        <dbReference type="Pfam" id="PF20094"/>
    </source>
</evidence>
<dbReference type="InterPro" id="IPR030959">
    <property type="entry name" value="GWxTD_dom"/>
</dbReference>
<gene>
    <name evidence="3" type="ORF">E6K80_12860</name>
</gene>
<accession>A0A538TZQ8</accession>
<feature type="region of interest" description="Disordered" evidence="1">
    <location>
        <begin position="10"/>
        <end position="32"/>
    </location>
</feature>
<dbReference type="NCBIfam" id="TIGR04514">
    <property type="entry name" value="GWxTD_dom"/>
    <property type="match status" value="1"/>
</dbReference>
<sequence>MHIPTCRISGASIASRSPSSSDPRRIADGSSTRLRQGARASFGLVALILCAGPVLGDQADGPLPWRVSGRLGFTVDAAAFPDSGGDVLEVYCRLPPATIVSLAQEDNDQARLRLSVMLHNRFGALHHRAMQEFSVIPSDTGGFGKVVLLRFPVKSGAYKMDVKLEDLLSRKRGLAYIGRNVTHAASITGEIMVPEPSDGRRLSNLEFVWGAAKGSAAFRHADVDTGLLPDPDHLYGLLANEVRAHFVMRSESGPTTWHWRTRILDATGQEIARRESSAVAAHLAQVIPIDISTMPAGGYDFEVQAWRDSDITPITRRGRFSVAWNRTSWWRNPRDLEDEVHFLMDREEDEEAFARMSPGEQEAYLEKFWRDRDPTPSTAENEARTEFFRRVDHANRTWSHSPLGKGMFTDMGRVYIRHGEPDEVLRQVIPAGDQTLEQVVAQLDASEDRPTGDVDKKGIGGDIRPFEVWVYEGERGAGLTTKPNPSAGGRTRRRLTFLFVDEQGYGDYRLRYSTE</sequence>
<reference evidence="3 4" key="1">
    <citation type="journal article" date="2019" name="Nat. Microbiol.">
        <title>Mediterranean grassland soil C-N compound turnover is dependent on rainfall and depth, and is mediated by genomically divergent microorganisms.</title>
        <authorList>
            <person name="Diamond S."/>
            <person name="Andeer P.F."/>
            <person name="Li Z."/>
            <person name="Crits-Christoph A."/>
            <person name="Burstein D."/>
            <person name="Anantharaman K."/>
            <person name="Lane K.R."/>
            <person name="Thomas B.C."/>
            <person name="Pan C."/>
            <person name="Northen T.R."/>
            <person name="Banfield J.F."/>
        </authorList>
    </citation>
    <scope>NUCLEOTIDE SEQUENCE [LARGE SCALE GENOMIC DNA]</scope>
    <source>
        <strain evidence="3">WS_10</strain>
    </source>
</reference>
<evidence type="ECO:0000313" key="4">
    <source>
        <dbReference type="Proteomes" id="UP000319836"/>
    </source>
</evidence>
<dbReference type="EMBL" id="VBPA01000341">
    <property type="protein sequence ID" value="TMQ69088.1"/>
    <property type="molecule type" value="Genomic_DNA"/>
</dbReference>
<protein>
    <submittedName>
        <fullName evidence="3">GWxTD domain-containing protein</fullName>
    </submittedName>
</protein>
<name>A0A538TZQ8_UNCEI</name>
<feature type="compositionally biased region" description="Low complexity" evidence="1">
    <location>
        <begin position="10"/>
        <end position="21"/>
    </location>
</feature>
<dbReference type="Proteomes" id="UP000319836">
    <property type="component" value="Unassembled WGS sequence"/>
</dbReference>
<comment type="caution">
    <text evidence="3">The sequence shown here is derived from an EMBL/GenBank/DDBJ whole genome shotgun (WGS) entry which is preliminary data.</text>
</comment>
<evidence type="ECO:0000313" key="3">
    <source>
        <dbReference type="EMBL" id="TMQ69088.1"/>
    </source>
</evidence>